<comment type="caution">
    <text evidence="1">The sequence shown here is derived from an EMBL/GenBank/DDBJ whole genome shotgun (WGS) entry which is preliminary data.</text>
</comment>
<reference evidence="1" key="1">
    <citation type="submission" date="2019-08" db="EMBL/GenBank/DDBJ databases">
        <authorList>
            <person name="Kucharzyk K."/>
            <person name="Murdoch R.W."/>
            <person name="Higgins S."/>
            <person name="Loffler F."/>
        </authorList>
    </citation>
    <scope>NUCLEOTIDE SEQUENCE</scope>
</reference>
<proteinExistence type="predicted"/>
<protein>
    <submittedName>
        <fullName evidence="1">Uncharacterized protein</fullName>
    </submittedName>
</protein>
<accession>A0A645CYQ8</accession>
<dbReference type="EMBL" id="VSSQ01031192">
    <property type="protein sequence ID" value="MPM81988.1"/>
    <property type="molecule type" value="Genomic_DNA"/>
</dbReference>
<sequence length="117" mass="13442">MFLERELKEIVATSTFKQITDIINAFIQNALNAAVNDNEEQVAMYELMAKKIYADYQKGIHSAKEEGRRGLPPYNEIRDQVVKDYLDNANPRAAAIIRAKLQSQAIEREAEKKEEQK</sequence>
<organism evidence="1">
    <name type="scientific">bioreactor metagenome</name>
    <dbReference type="NCBI Taxonomy" id="1076179"/>
    <lineage>
        <taxon>unclassified sequences</taxon>
        <taxon>metagenomes</taxon>
        <taxon>ecological metagenomes</taxon>
    </lineage>
</organism>
<name>A0A645CYQ8_9ZZZZ</name>
<gene>
    <name evidence="1" type="ORF">SDC9_129046</name>
</gene>
<dbReference type="AlphaFoldDB" id="A0A645CYQ8"/>
<evidence type="ECO:0000313" key="1">
    <source>
        <dbReference type="EMBL" id="MPM81988.1"/>
    </source>
</evidence>